<name>A0A7U3ZPN8_RUNSL</name>
<reference evidence="2" key="1">
    <citation type="submission" date="2011-06" db="EMBL/GenBank/DDBJ databases">
        <title>The complete genome of chromosome of Runella slithyformis DSM 19594.</title>
        <authorList>
            <consortium name="US DOE Joint Genome Institute (JGI-PGF)"/>
            <person name="Lucas S."/>
            <person name="Han J."/>
            <person name="Lapidus A."/>
            <person name="Bruce D."/>
            <person name="Goodwin L."/>
            <person name="Pitluck S."/>
            <person name="Peters L."/>
            <person name="Kyrpides N."/>
            <person name="Mavromatis K."/>
            <person name="Ivanova N."/>
            <person name="Ovchinnikova G."/>
            <person name="Zhang X."/>
            <person name="Misra M."/>
            <person name="Detter J.C."/>
            <person name="Tapia R."/>
            <person name="Han C."/>
            <person name="Land M."/>
            <person name="Hauser L."/>
            <person name="Markowitz V."/>
            <person name="Cheng J.-F."/>
            <person name="Hugenholtz P."/>
            <person name="Woyke T."/>
            <person name="Wu D."/>
            <person name="Tindall B."/>
            <person name="Faehrich R."/>
            <person name="Brambilla E."/>
            <person name="Klenk H.-P."/>
            <person name="Eisen J.A."/>
        </authorList>
    </citation>
    <scope>NUCLEOTIDE SEQUENCE [LARGE SCALE GENOMIC DNA]</scope>
    <source>
        <strain evidence="2">ATCC 29530 / DSM 19594 / LMG 11500 / NCIMB 11436 / LSU 4</strain>
    </source>
</reference>
<dbReference type="KEGG" id="rsi:Runsl_4704"/>
<proteinExistence type="predicted"/>
<protein>
    <submittedName>
        <fullName evidence="1">Uncharacterized protein</fullName>
    </submittedName>
</protein>
<keyword evidence="2" id="KW-1185">Reference proteome</keyword>
<evidence type="ECO:0000313" key="1">
    <source>
        <dbReference type="EMBL" id="AEI51023.1"/>
    </source>
</evidence>
<sequence>MVSQFSKARTCNQYSSLKRKRLVLFFRKPVFKNEAMPQKNELWLLFFDI</sequence>
<dbReference type="Proteomes" id="UP000000493">
    <property type="component" value="Chromosome"/>
</dbReference>
<accession>A0A7U3ZPN8</accession>
<gene>
    <name evidence="1" type="ordered locus">Runsl_4704</name>
</gene>
<reference evidence="1 2" key="2">
    <citation type="journal article" date="2012" name="Stand. Genomic Sci.">
        <title>Complete genome sequence of the aquatic bacterium Runella slithyformis type strain (LSU 4(T)).</title>
        <authorList>
            <person name="Copeland A."/>
            <person name="Zhang X."/>
            <person name="Misra M."/>
            <person name="Lapidus A."/>
            <person name="Nolan M."/>
            <person name="Lucas S."/>
            <person name="Deshpande S."/>
            <person name="Cheng J.F."/>
            <person name="Tapia R."/>
            <person name="Goodwin L.A."/>
            <person name="Pitluck S."/>
            <person name="Liolios K."/>
            <person name="Pagani I."/>
            <person name="Ivanova N."/>
            <person name="Mikhailova N."/>
            <person name="Pati A."/>
            <person name="Chen A."/>
            <person name="Palaniappan K."/>
            <person name="Land M."/>
            <person name="Hauser L."/>
            <person name="Pan C."/>
            <person name="Jeffries C.D."/>
            <person name="Detter J.C."/>
            <person name="Brambilla E.M."/>
            <person name="Rohde M."/>
            <person name="Djao O.D."/>
            <person name="Goker M."/>
            <person name="Sikorski J."/>
            <person name="Tindall B.J."/>
            <person name="Woyke T."/>
            <person name="Bristow J."/>
            <person name="Eisen J.A."/>
            <person name="Markowitz V."/>
            <person name="Hugenholtz P."/>
            <person name="Kyrpides N.C."/>
            <person name="Klenk H.P."/>
            <person name="Mavromatis K."/>
        </authorList>
    </citation>
    <scope>NUCLEOTIDE SEQUENCE [LARGE SCALE GENOMIC DNA]</scope>
    <source>
        <strain evidence="2">ATCC 29530 / DSM 19594 / LMG 11500 / NCIMB 11436 / LSU 4</strain>
    </source>
</reference>
<evidence type="ECO:0000313" key="2">
    <source>
        <dbReference type="Proteomes" id="UP000000493"/>
    </source>
</evidence>
<dbReference type="AlphaFoldDB" id="A0A7U3ZPN8"/>
<dbReference type="EMBL" id="CP002859">
    <property type="protein sequence ID" value="AEI51023.1"/>
    <property type="molecule type" value="Genomic_DNA"/>
</dbReference>
<organism evidence="1 2">
    <name type="scientific">Runella slithyformis (strain ATCC 29530 / DSM 19594 / LMG 11500 / NCIMB 11436 / LSU 4)</name>
    <dbReference type="NCBI Taxonomy" id="761193"/>
    <lineage>
        <taxon>Bacteria</taxon>
        <taxon>Pseudomonadati</taxon>
        <taxon>Bacteroidota</taxon>
        <taxon>Cytophagia</taxon>
        <taxon>Cytophagales</taxon>
        <taxon>Spirosomataceae</taxon>
        <taxon>Runella</taxon>
    </lineage>
</organism>